<dbReference type="PANTHER" id="PTHR21015">
    <property type="entry name" value="UDP-N-ACETYLGLUCOSAMINE--N-ACETYLMURAMYL-(PENTAPEPTIDE) PYROPHOSPHORYL-UNDECAPRENOL N-ACETYLGLUCOSAMINE TRANSFERASE 1"/>
    <property type="match status" value="1"/>
</dbReference>
<dbReference type="Pfam" id="PF06722">
    <property type="entry name" value="EryCIII-like_C"/>
    <property type="match status" value="1"/>
</dbReference>
<name>A0ABX1TV05_9PROT</name>
<dbReference type="RefSeq" id="WP_211203648.1">
    <property type="nucleotide sequence ID" value="NZ_SPMY01000016.1"/>
</dbReference>
<dbReference type="EMBL" id="SPMY01000016">
    <property type="protein sequence ID" value="NMQ27261.1"/>
    <property type="molecule type" value="Genomic_DNA"/>
</dbReference>
<dbReference type="Proteomes" id="UP000749010">
    <property type="component" value="Unassembled WGS sequence"/>
</dbReference>
<feature type="domain" description="Erythromycin biosynthesis protein CIII-like C-terminal" evidence="1">
    <location>
        <begin position="279"/>
        <end position="373"/>
    </location>
</feature>
<accession>A0ABX1TV05</accession>
<dbReference type="Gene3D" id="3.40.50.2000">
    <property type="entry name" value="Glycogen Phosphorylase B"/>
    <property type="match status" value="2"/>
</dbReference>
<organism evidence="2 3">
    <name type="scientific">Candidatus Accumulibacter phosphatis</name>
    <dbReference type="NCBI Taxonomy" id="327160"/>
    <lineage>
        <taxon>Bacteria</taxon>
        <taxon>Pseudomonadati</taxon>
        <taxon>Pseudomonadota</taxon>
        <taxon>Betaproteobacteria</taxon>
        <taxon>Candidatus Accumulibacter</taxon>
    </lineage>
</organism>
<dbReference type="PANTHER" id="PTHR21015:SF22">
    <property type="entry name" value="GLYCOSYLTRANSFERASE"/>
    <property type="match status" value="1"/>
</dbReference>
<dbReference type="SUPFAM" id="SSF53756">
    <property type="entry name" value="UDP-Glycosyltransferase/glycogen phosphorylase"/>
    <property type="match status" value="1"/>
</dbReference>
<comment type="caution">
    <text evidence="2">The sequence shown here is derived from an EMBL/GenBank/DDBJ whole genome shotgun (WGS) entry which is preliminary data.</text>
</comment>
<gene>
    <name evidence="2" type="ORF">E4Q23_05525</name>
</gene>
<dbReference type="InterPro" id="IPR010610">
    <property type="entry name" value="EryCIII-like_C"/>
</dbReference>
<protein>
    <submittedName>
        <fullName evidence="2">Glycosyl transferase family 1</fullName>
    </submittedName>
</protein>
<evidence type="ECO:0000259" key="1">
    <source>
        <dbReference type="Pfam" id="PF06722"/>
    </source>
</evidence>
<keyword evidence="3" id="KW-1185">Reference proteome</keyword>
<proteinExistence type="predicted"/>
<sequence length="395" mass="43773">MFAEAVTLAHVVRPLALASTLNPLDYAICIAKDDRYDALLGRHPFASRQIRSIPTQDFLQALAKGSPVYDVETLERYVQEDLEVMHEFDPDIVIGDFRLSLSVSCRLAKKPYIAITNAYWSPYAQPRYTVPDLPMVGLFGSGVSQLIFDITRPLAFAYHCHPLNRVRRRHGLRSLGHDLRRTYTDADHVLYADLPELVTTHALPPNHHYIGPVLWEPSMDLPDWWHTIPLDEKTLFISLGSSGPVAYLPEILAGLSSLPVHLLVATAGRMPIDRVYGERLHVANYLPAAQAIARSDLVICNGGSPTSYLALAAGRPVLGIPGNLDQFLNMRYLQDYGAGMMVRSEQASATALAGLVMAMLADESPYCRSARQIQTLCSKRRVEESFPALLASLLS</sequence>
<reference evidence="2 3" key="1">
    <citation type="submission" date="2019-03" db="EMBL/GenBank/DDBJ databases">
        <title>Metabolic reconstructions from genomes of highly enriched 'Candidatus Accumulibacter' and 'Candidatus Competibacter' bioreactor populations.</title>
        <authorList>
            <person name="Annavajhala M.K."/>
            <person name="Welles L."/>
            <person name="Abbas B."/>
            <person name="Sorokin D."/>
            <person name="Park H."/>
            <person name="Van Loosdrecht M."/>
            <person name="Chandran K."/>
        </authorList>
    </citation>
    <scope>NUCLEOTIDE SEQUENCE [LARGE SCALE GENOMIC DNA]</scope>
    <source>
        <strain evidence="2 3">SBR_S</strain>
    </source>
</reference>
<evidence type="ECO:0000313" key="2">
    <source>
        <dbReference type="EMBL" id="NMQ27261.1"/>
    </source>
</evidence>
<evidence type="ECO:0000313" key="3">
    <source>
        <dbReference type="Proteomes" id="UP000749010"/>
    </source>
</evidence>
<dbReference type="GO" id="GO:0016740">
    <property type="term" value="F:transferase activity"/>
    <property type="evidence" value="ECO:0007669"/>
    <property type="project" value="UniProtKB-KW"/>
</dbReference>
<keyword evidence="2" id="KW-0808">Transferase</keyword>